<dbReference type="Gene3D" id="2.160.20.70">
    <property type="match status" value="1"/>
</dbReference>
<dbReference type="InterPro" id="IPR016098">
    <property type="entry name" value="CAP/MinC_C"/>
</dbReference>
<evidence type="ECO:0000256" key="7">
    <source>
        <dbReference type="SAM" id="MobiDB-lite"/>
    </source>
</evidence>
<name>A0A9P8SJZ1_9HYPO</name>
<dbReference type="AlphaFoldDB" id="A0A9P8SJZ1"/>
<dbReference type="RefSeq" id="XP_044722929.1">
    <property type="nucleotide sequence ID" value="XM_044861903.1"/>
</dbReference>
<keyword evidence="3" id="KW-0963">Cytoplasm</keyword>
<gene>
    <name evidence="9" type="ORF">HRG_03432</name>
</gene>
<dbReference type="InterPro" id="IPR006599">
    <property type="entry name" value="CARP_motif"/>
</dbReference>
<feature type="region of interest" description="Disordered" evidence="7">
    <location>
        <begin position="105"/>
        <end position="139"/>
    </location>
</feature>
<dbReference type="Proteomes" id="UP000824596">
    <property type="component" value="Unassembled WGS sequence"/>
</dbReference>
<keyword evidence="10" id="KW-1185">Reference proteome</keyword>
<dbReference type="PANTHER" id="PTHR15139:SF0">
    <property type="entry name" value="TUBULIN-SPECIFIC CHAPERONE C"/>
    <property type="match status" value="1"/>
</dbReference>
<evidence type="ECO:0000256" key="3">
    <source>
        <dbReference type="ARBA" id="ARBA00022490"/>
    </source>
</evidence>
<sequence length="363" mass="39633">MDPKQRFYRHFQDSIEVLQDQIGQLESVFAVAGERQEAVDHVLAAIAKLQNEVADAAEYAPSYDRMQYSETIKGLQDKLGDTIARVTPKSRFQFRRSLADAHVDMGAPENDPRLNPGSLARNPHTPRPERYRGGVEGADVLGNLPQSPKLARDYNKELSRPGTSAIRKPSFSAANNIGISDQAALHIILPSSAARATASGSLTGLRDCIVDMSIPTAQGKPFAGLSLKAISNSLIVAGRVSGPVHITDISDSILVVAARQVRIHDCKNVDVYLHCSSHPIIEDCTGMRFAPLPKCYETEADSTTENQWDHVDDFKWLKAGHSPNWTTLSGAQMLDDEIWTKVVPGQPGASVGETLRKVGLPRH</sequence>
<dbReference type="InterPro" id="IPR012945">
    <property type="entry name" value="Tubulin-bd_cofactor_C_dom"/>
</dbReference>
<evidence type="ECO:0000313" key="9">
    <source>
        <dbReference type="EMBL" id="KAH0965416.1"/>
    </source>
</evidence>
<dbReference type="EMBL" id="JAIZPD010000003">
    <property type="protein sequence ID" value="KAH0965416.1"/>
    <property type="molecule type" value="Genomic_DNA"/>
</dbReference>
<evidence type="ECO:0000256" key="1">
    <source>
        <dbReference type="ARBA" id="ARBA00004496"/>
    </source>
</evidence>
<dbReference type="GeneID" id="68352561"/>
<protein>
    <submittedName>
        <fullName evidence="9">Tubulin binding cofactor C domain-containing protein</fullName>
    </submittedName>
</protein>
<reference evidence="9" key="1">
    <citation type="submission" date="2021-09" db="EMBL/GenBank/DDBJ databases">
        <title>A high-quality genome of the endoparasitic fungus Hirsutella rhossiliensis with a comparison of Hirsutella genomes reveals transposable elements contributing to genome size variation.</title>
        <authorList>
            <person name="Lin R."/>
            <person name="Jiao Y."/>
            <person name="Sun X."/>
            <person name="Ling J."/>
            <person name="Xie B."/>
            <person name="Cheng X."/>
        </authorList>
    </citation>
    <scope>NUCLEOTIDE SEQUENCE</scope>
    <source>
        <strain evidence="9">HR02</strain>
    </source>
</reference>
<dbReference type="GO" id="GO:0007021">
    <property type="term" value="P:tubulin complex assembly"/>
    <property type="evidence" value="ECO:0007669"/>
    <property type="project" value="TreeGrafter"/>
</dbReference>
<organism evidence="9 10">
    <name type="scientific">Hirsutella rhossiliensis</name>
    <dbReference type="NCBI Taxonomy" id="111463"/>
    <lineage>
        <taxon>Eukaryota</taxon>
        <taxon>Fungi</taxon>
        <taxon>Dikarya</taxon>
        <taxon>Ascomycota</taxon>
        <taxon>Pezizomycotina</taxon>
        <taxon>Sordariomycetes</taxon>
        <taxon>Hypocreomycetidae</taxon>
        <taxon>Hypocreales</taxon>
        <taxon>Ophiocordycipitaceae</taxon>
        <taxon>Hirsutella</taxon>
    </lineage>
</organism>
<comment type="caution">
    <text evidence="9">The sequence shown here is derived from an EMBL/GenBank/DDBJ whole genome shotgun (WGS) entry which is preliminary data.</text>
</comment>
<feature type="domain" description="C-CAP/cofactor C-like" evidence="8">
    <location>
        <begin position="190"/>
        <end position="316"/>
    </location>
</feature>
<dbReference type="Pfam" id="PF16752">
    <property type="entry name" value="TBCC_N"/>
    <property type="match status" value="1"/>
</dbReference>
<dbReference type="PROSITE" id="PS51329">
    <property type="entry name" value="C_CAP_COFACTOR_C"/>
    <property type="match status" value="1"/>
</dbReference>
<comment type="subcellular location">
    <subcellularLocation>
        <location evidence="1">Cytoplasm</location>
    </subcellularLocation>
</comment>
<evidence type="ECO:0000256" key="6">
    <source>
        <dbReference type="ARBA" id="ARBA00026055"/>
    </source>
</evidence>
<dbReference type="GO" id="GO:0015631">
    <property type="term" value="F:tubulin binding"/>
    <property type="evidence" value="ECO:0007669"/>
    <property type="project" value="InterPro"/>
</dbReference>
<comment type="subunit">
    <text evidence="6">Supercomplex made of cofactors A to E. Cofactors A and D function by capturing and stabilizing tubulin in a quasi-native conformation. Cofactor E binds to the cofactor D-tubulin complex; interaction with cofactor C then causes the release of tubulin polypeptides that are committed to the native state.</text>
</comment>
<dbReference type="Gene3D" id="1.20.58.1250">
    <property type="entry name" value="Tubulin Binding Cofactor C, N-terminal domain"/>
    <property type="match status" value="1"/>
</dbReference>
<dbReference type="PANTHER" id="PTHR15139">
    <property type="entry name" value="TUBULIN FOLDING COFACTOR C"/>
    <property type="match status" value="1"/>
</dbReference>
<accession>A0A9P8SJZ1</accession>
<evidence type="ECO:0000256" key="4">
    <source>
        <dbReference type="ARBA" id="ARBA00022990"/>
    </source>
</evidence>
<dbReference type="GO" id="GO:0007023">
    <property type="term" value="P:post-chaperonin tubulin folding pathway"/>
    <property type="evidence" value="ECO:0007669"/>
    <property type="project" value="InterPro"/>
</dbReference>
<comment type="similarity">
    <text evidence="2">Belongs to the TBCC family.</text>
</comment>
<dbReference type="InterPro" id="IPR038397">
    <property type="entry name" value="TBCC_N_sf"/>
</dbReference>
<keyword evidence="4" id="KW-0007">Acetylation</keyword>
<evidence type="ECO:0000256" key="5">
    <source>
        <dbReference type="ARBA" id="ARBA00023186"/>
    </source>
</evidence>
<evidence type="ECO:0000256" key="2">
    <source>
        <dbReference type="ARBA" id="ARBA00008848"/>
    </source>
</evidence>
<evidence type="ECO:0000313" key="10">
    <source>
        <dbReference type="Proteomes" id="UP000824596"/>
    </source>
</evidence>
<dbReference type="OrthoDB" id="194775at2759"/>
<dbReference type="InterPro" id="IPR017901">
    <property type="entry name" value="C-CAP_CF_C-like"/>
</dbReference>
<dbReference type="SMART" id="SM00673">
    <property type="entry name" value="CARP"/>
    <property type="match status" value="1"/>
</dbReference>
<dbReference type="GO" id="GO:0005737">
    <property type="term" value="C:cytoplasm"/>
    <property type="evidence" value="ECO:0007669"/>
    <property type="project" value="UniProtKB-SubCell"/>
</dbReference>
<dbReference type="InterPro" id="IPR031925">
    <property type="entry name" value="TBCC_N"/>
</dbReference>
<proteinExistence type="inferred from homology"/>
<keyword evidence="5" id="KW-0143">Chaperone</keyword>
<dbReference type="InterPro" id="IPR027684">
    <property type="entry name" value="TBCC"/>
</dbReference>
<dbReference type="Pfam" id="PF07986">
    <property type="entry name" value="TBCC"/>
    <property type="match status" value="1"/>
</dbReference>
<evidence type="ECO:0000259" key="8">
    <source>
        <dbReference type="PROSITE" id="PS51329"/>
    </source>
</evidence>